<dbReference type="EMBL" id="MCFG01000299">
    <property type="protein sequence ID" value="ORX76412.1"/>
    <property type="molecule type" value="Genomic_DNA"/>
</dbReference>
<name>A0A1Y1WSI6_9FUNG</name>
<evidence type="ECO:0000313" key="2">
    <source>
        <dbReference type="EMBL" id="ORX76412.1"/>
    </source>
</evidence>
<accession>A0A1Y1WSI6</accession>
<protein>
    <submittedName>
        <fullName evidence="2">Uncharacterized protein</fullName>
    </submittedName>
</protein>
<proteinExistence type="predicted"/>
<evidence type="ECO:0000313" key="3">
    <source>
        <dbReference type="Proteomes" id="UP000193944"/>
    </source>
</evidence>
<evidence type="ECO:0000256" key="1">
    <source>
        <dbReference type="SAM" id="Coils"/>
    </source>
</evidence>
<feature type="coiled-coil region" evidence="1">
    <location>
        <begin position="281"/>
        <end position="344"/>
    </location>
</feature>
<sequence>MKNLMIHTVGLTTRSRRNIRPEDLREIYIEGINRQVIREAKNYLKVYYHPSDNINILENYNPAEYKNQENQEISKSDLIRVEQGFFKRINKTLHRKDLPDNVKTYFENIIKTYQFKYIDNKTGEPLLERKINKGKEKEVEVLSGNESSTSTTIFNMKNKNDSSNNNNNDYIMILDSDNGNEDSKINLIYIKEKYPNKNNDNKKKYDILANCANYHLFNIKPSIIKNDVNNKKIKLKWDHVMAIENLKTETIVGPAPFKSDHPKWDQGYVSAVGFKAFLEVKKNYQDMLIEMNDKNMEIEELISIIDNKDMDISQLEIRITNERINILKYEIKEIKEENKKIMENKFINNKLNRIALTRQVYENSKNLNLIMKYLNIKYNLNKHIENNENNEINENNTINENIEIRVKFLMINLLIIWNCMS</sequence>
<dbReference type="AlphaFoldDB" id="A0A1Y1WSI6"/>
<dbReference type="Proteomes" id="UP000193944">
    <property type="component" value="Unassembled WGS sequence"/>
</dbReference>
<comment type="caution">
    <text evidence="2">The sequence shown here is derived from an EMBL/GenBank/DDBJ whole genome shotgun (WGS) entry which is preliminary data.</text>
</comment>
<reference evidence="2 3" key="1">
    <citation type="submission" date="2016-08" db="EMBL/GenBank/DDBJ databases">
        <title>A Parts List for Fungal Cellulosomes Revealed by Comparative Genomics.</title>
        <authorList>
            <consortium name="DOE Joint Genome Institute"/>
            <person name="Haitjema C.H."/>
            <person name="Gilmore S.P."/>
            <person name="Henske J.K."/>
            <person name="Solomon K.V."/>
            <person name="De Groot R."/>
            <person name="Kuo A."/>
            <person name="Mondo S.J."/>
            <person name="Salamov A.A."/>
            <person name="Labutti K."/>
            <person name="Zhao Z."/>
            <person name="Chiniquy J."/>
            <person name="Barry K."/>
            <person name="Brewer H.M."/>
            <person name="Purvine S.O."/>
            <person name="Wright A.T."/>
            <person name="Boxma B."/>
            <person name="Van Alen T."/>
            <person name="Hackstein J.H."/>
            <person name="Baker S.E."/>
            <person name="Grigoriev I.V."/>
            <person name="O'Malley M.A."/>
        </authorList>
    </citation>
    <scope>NUCLEOTIDE SEQUENCE [LARGE SCALE GENOMIC DNA]</scope>
    <source>
        <strain evidence="2 3">S4</strain>
    </source>
</reference>
<gene>
    <name evidence="2" type="ORF">BCR32DRAFT_284171</name>
</gene>
<reference evidence="2 3" key="2">
    <citation type="submission" date="2016-08" db="EMBL/GenBank/DDBJ databases">
        <title>Pervasive Adenine N6-methylation of Active Genes in Fungi.</title>
        <authorList>
            <consortium name="DOE Joint Genome Institute"/>
            <person name="Mondo S.J."/>
            <person name="Dannebaum R.O."/>
            <person name="Kuo R.C."/>
            <person name="Labutti K."/>
            <person name="Haridas S."/>
            <person name="Kuo A."/>
            <person name="Salamov A."/>
            <person name="Ahrendt S.R."/>
            <person name="Lipzen A."/>
            <person name="Sullivan W."/>
            <person name="Andreopoulos W.B."/>
            <person name="Clum A."/>
            <person name="Lindquist E."/>
            <person name="Daum C."/>
            <person name="Ramamoorthy G.K."/>
            <person name="Gryganskyi A."/>
            <person name="Culley D."/>
            <person name="Magnuson J.K."/>
            <person name="James T.Y."/>
            <person name="O'Malley M.A."/>
            <person name="Stajich J.E."/>
            <person name="Spatafora J.W."/>
            <person name="Visel A."/>
            <person name="Grigoriev I.V."/>
        </authorList>
    </citation>
    <scope>NUCLEOTIDE SEQUENCE [LARGE SCALE GENOMIC DNA]</scope>
    <source>
        <strain evidence="2 3">S4</strain>
    </source>
</reference>
<organism evidence="2 3">
    <name type="scientific">Anaeromyces robustus</name>
    <dbReference type="NCBI Taxonomy" id="1754192"/>
    <lineage>
        <taxon>Eukaryota</taxon>
        <taxon>Fungi</taxon>
        <taxon>Fungi incertae sedis</taxon>
        <taxon>Chytridiomycota</taxon>
        <taxon>Chytridiomycota incertae sedis</taxon>
        <taxon>Neocallimastigomycetes</taxon>
        <taxon>Neocallimastigales</taxon>
        <taxon>Neocallimastigaceae</taxon>
        <taxon>Anaeromyces</taxon>
    </lineage>
</organism>
<keyword evidence="3" id="KW-1185">Reference proteome</keyword>
<keyword evidence="1" id="KW-0175">Coiled coil</keyword>